<dbReference type="InterPro" id="IPR016181">
    <property type="entry name" value="Acyl_CoA_acyltransferase"/>
</dbReference>
<dbReference type="InterPro" id="IPR000182">
    <property type="entry name" value="GNAT_dom"/>
</dbReference>
<reference evidence="2 3" key="1">
    <citation type="submission" date="2015-12" db="EMBL/GenBank/DDBJ databases">
        <title>Draft genome sequence of Mesorhizobium sp. UFLA 01-765, a multitolerant efficient symbiont and plant-growth promoting strain isolated from Zn-mining soil using Leucaena leucocephala as a trap plant.</title>
        <authorList>
            <person name="Rangel W.M."/>
            <person name="Thijs S."/>
            <person name="Longatti S.M."/>
            <person name="Moreira F.M."/>
            <person name="Weyens N."/>
            <person name="Vangronsveld J."/>
            <person name="Van Hamme J.D."/>
            <person name="Bottos E.M."/>
            <person name="Rineau F."/>
        </authorList>
    </citation>
    <scope>NUCLEOTIDE SEQUENCE [LARGE SCALE GENOMIC DNA]</scope>
    <source>
        <strain evidence="2 3">UFLA 01-765</strain>
    </source>
</reference>
<dbReference type="PANTHER" id="PTHR43233:SF1">
    <property type="entry name" value="FAMILY N-ACETYLTRANSFERASE, PUTATIVE (AFU_ORTHOLOGUE AFUA_6G03350)-RELATED"/>
    <property type="match status" value="1"/>
</dbReference>
<name>A0A101KP55_RHILI</name>
<proteinExistence type="predicted"/>
<accession>A0A101KP55</accession>
<dbReference type="CDD" id="cd04301">
    <property type="entry name" value="NAT_SF"/>
    <property type="match status" value="1"/>
</dbReference>
<evidence type="ECO:0000313" key="2">
    <source>
        <dbReference type="EMBL" id="KUM24476.1"/>
    </source>
</evidence>
<dbReference type="Proteomes" id="UP000053176">
    <property type="component" value="Unassembled WGS sequence"/>
</dbReference>
<organism evidence="2 3">
    <name type="scientific">Rhizobium loti</name>
    <name type="common">Mesorhizobium loti</name>
    <dbReference type="NCBI Taxonomy" id="381"/>
    <lineage>
        <taxon>Bacteria</taxon>
        <taxon>Pseudomonadati</taxon>
        <taxon>Pseudomonadota</taxon>
        <taxon>Alphaproteobacteria</taxon>
        <taxon>Hyphomicrobiales</taxon>
        <taxon>Phyllobacteriaceae</taxon>
        <taxon>Mesorhizobium</taxon>
    </lineage>
</organism>
<dbReference type="EMBL" id="LPWA01000135">
    <property type="protein sequence ID" value="KUM24476.1"/>
    <property type="molecule type" value="Genomic_DNA"/>
</dbReference>
<dbReference type="OrthoDB" id="9775804at2"/>
<dbReference type="InterPro" id="IPR053144">
    <property type="entry name" value="Acetyltransferase_Butenolide"/>
</dbReference>
<evidence type="ECO:0000313" key="3">
    <source>
        <dbReference type="Proteomes" id="UP000053176"/>
    </source>
</evidence>
<evidence type="ECO:0000259" key="1">
    <source>
        <dbReference type="PROSITE" id="PS51186"/>
    </source>
</evidence>
<keyword evidence="2" id="KW-0808">Transferase</keyword>
<dbReference type="PANTHER" id="PTHR43233">
    <property type="entry name" value="FAMILY N-ACETYLTRANSFERASE, PUTATIVE (AFU_ORTHOLOGUE AFUA_6G03350)-RELATED"/>
    <property type="match status" value="1"/>
</dbReference>
<protein>
    <submittedName>
        <fullName evidence="2">GCN5 family acetyltransferase</fullName>
    </submittedName>
</protein>
<dbReference type="Gene3D" id="3.40.630.30">
    <property type="match status" value="1"/>
</dbReference>
<dbReference type="SUPFAM" id="SSF55729">
    <property type="entry name" value="Acyl-CoA N-acyltransferases (Nat)"/>
    <property type="match status" value="1"/>
</dbReference>
<feature type="domain" description="N-acetyltransferase" evidence="1">
    <location>
        <begin position="1"/>
        <end position="142"/>
    </location>
</feature>
<dbReference type="AlphaFoldDB" id="A0A101KP55"/>
<comment type="caution">
    <text evidence="2">The sequence shown here is derived from an EMBL/GenBank/DDBJ whole genome shotgun (WGS) entry which is preliminary data.</text>
</comment>
<dbReference type="PROSITE" id="PS51186">
    <property type="entry name" value="GNAT"/>
    <property type="match status" value="1"/>
</dbReference>
<dbReference type="Pfam" id="PF13673">
    <property type="entry name" value="Acetyltransf_10"/>
    <property type="match status" value="1"/>
</dbReference>
<dbReference type="GO" id="GO:0016747">
    <property type="term" value="F:acyltransferase activity, transferring groups other than amino-acyl groups"/>
    <property type="evidence" value="ECO:0007669"/>
    <property type="project" value="InterPro"/>
</dbReference>
<gene>
    <name evidence="2" type="ORF">AU467_30225</name>
</gene>
<sequence length="142" mass="15713">MDESRKILYGSEPDLDPAEFGRVLDESSLGVRRPVDGGEPRLKEILSHSNLILTARLNQPDRRLVGVARGVTDFSWVCYISELAVSKSAQGLGIGKGLIEETRRHLGPAVALALISMPDAAGFYERIGMTRMPDAFWFARER</sequence>